<dbReference type="Proteomes" id="UP000011910">
    <property type="component" value="Unassembled WGS sequence"/>
</dbReference>
<reference evidence="7 8" key="1">
    <citation type="journal article" date="2013" name="Genome Announc.">
        <title>Draft Genome Sequence of Cesiribacter andamanensis Strain AMV16T, Isolated from a Soil Sample from a Mud Volcano in the Andaman Islands, India.</title>
        <authorList>
            <person name="Shivaji S."/>
            <person name="Ara S."/>
            <person name="Begum Z."/>
            <person name="Srinivas T.N."/>
            <person name="Singh A."/>
            <person name="Kumar Pinnaka A."/>
        </authorList>
    </citation>
    <scope>NUCLEOTIDE SEQUENCE [LARGE SCALE GENOMIC DNA]</scope>
    <source>
        <strain evidence="7 8">AMV16</strain>
    </source>
</reference>
<protein>
    <submittedName>
        <fullName evidence="7">Lipid A core-O-antigen ligase</fullName>
    </submittedName>
</protein>
<feature type="transmembrane region" description="Helical" evidence="5">
    <location>
        <begin position="53"/>
        <end position="70"/>
    </location>
</feature>
<comment type="subcellular location">
    <subcellularLocation>
        <location evidence="1">Membrane</location>
        <topology evidence="1">Multi-pass membrane protein</topology>
    </subcellularLocation>
</comment>
<organism evidence="7 8">
    <name type="scientific">Cesiribacter andamanensis AMV16</name>
    <dbReference type="NCBI Taxonomy" id="1279009"/>
    <lineage>
        <taxon>Bacteria</taxon>
        <taxon>Pseudomonadati</taxon>
        <taxon>Bacteroidota</taxon>
        <taxon>Cytophagia</taxon>
        <taxon>Cytophagales</taxon>
        <taxon>Cesiribacteraceae</taxon>
        <taxon>Cesiribacter</taxon>
    </lineage>
</organism>
<gene>
    <name evidence="7" type="ORF">ADICEAN_02277</name>
</gene>
<dbReference type="EMBL" id="AODQ01000053">
    <property type="protein sequence ID" value="EMR02571.1"/>
    <property type="molecule type" value="Genomic_DNA"/>
</dbReference>
<evidence type="ECO:0000259" key="6">
    <source>
        <dbReference type="Pfam" id="PF04932"/>
    </source>
</evidence>
<feature type="transmembrane region" description="Helical" evidence="5">
    <location>
        <begin position="31"/>
        <end position="47"/>
    </location>
</feature>
<feature type="transmembrane region" description="Helical" evidence="5">
    <location>
        <begin position="6"/>
        <end position="24"/>
    </location>
</feature>
<evidence type="ECO:0000313" key="7">
    <source>
        <dbReference type="EMBL" id="EMR02571.1"/>
    </source>
</evidence>
<dbReference type="PANTHER" id="PTHR37422:SF23">
    <property type="entry name" value="TEICHURONIC ACID BIOSYNTHESIS PROTEIN TUAE"/>
    <property type="match status" value="1"/>
</dbReference>
<evidence type="ECO:0000313" key="8">
    <source>
        <dbReference type="Proteomes" id="UP000011910"/>
    </source>
</evidence>
<dbReference type="OrthoDB" id="665122at2"/>
<keyword evidence="7" id="KW-0436">Ligase</keyword>
<keyword evidence="2 5" id="KW-0812">Transmembrane</keyword>
<feature type="transmembrane region" description="Helical" evidence="5">
    <location>
        <begin position="145"/>
        <end position="164"/>
    </location>
</feature>
<feature type="transmembrane region" description="Helical" evidence="5">
    <location>
        <begin position="82"/>
        <end position="98"/>
    </location>
</feature>
<dbReference type="eggNOG" id="COG3307">
    <property type="taxonomic scope" value="Bacteria"/>
</dbReference>
<keyword evidence="3 5" id="KW-1133">Transmembrane helix</keyword>
<dbReference type="RefSeq" id="WP_009195670.1">
    <property type="nucleotide sequence ID" value="NZ_AODQ01000053.1"/>
</dbReference>
<keyword evidence="8" id="KW-1185">Reference proteome</keyword>
<evidence type="ECO:0000256" key="1">
    <source>
        <dbReference type="ARBA" id="ARBA00004141"/>
    </source>
</evidence>
<feature type="domain" description="O-antigen ligase-related" evidence="6">
    <location>
        <begin position="223"/>
        <end position="361"/>
    </location>
</feature>
<comment type="caution">
    <text evidence="7">The sequence shown here is derived from an EMBL/GenBank/DDBJ whole genome shotgun (WGS) entry which is preliminary data.</text>
</comment>
<sequence length="436" mass="49330">MDLSKLIGLGVFAAYLPFILLKRVEQVRRSYILYILCIYPFIDLFITPVRFGAFTAFDGISLISFLVLFSRLQFTFTKNGRYLTLFLALLFVLLVGAVQSEYVAAALLPFVKLILLFFFAKCILDEVNENPAFGLQLIRLLKIMALISLLVLAFQLVLGLRFTIYPVLNTNTNTGAESALRFPSFFHDAQKYAQFAAMASFLFFINTQQKPLSVLKRLVLFGAVVAGLILSGGRAAFLGLSVGIAFLILMGPLKYKLLGLLGIGMVILIGLSVGDKIPLFNRSESVDESYEIRNRYWQQALRIWEEHQTWGIGIGNYQNYVAQYARDQFWLMENGDILYFDHPESGYLKFLVEFGLIGFILSMLFVLIPVGSFFTAYLRHRCFIPFFLIASIISWMISFTTVYTLSDLRISVLLCTLLCLLIKSNPIFAPLCSPRS</sequence>
<name>M7N5R1_9BACT</name>
<accession>M7N5R1</accession>
<evidence type="ECO:0000256" key="4">
    <source>
        <dbReference type="ARBA" id="ARBA00023136"/>
    </source>
</evidence>
<dbReference type="PANTHER" id="PTHR37422">
    <property type="entry name" value="TEICHURONIC ACID BIOSYNTHESIS PROTEIN TUAE"/>
    <property type="match status" value="1"/>
</dbReference>
<dbReference type="GO" id="GO:0016874">
    <property type="term" value="F:ligase activity"/>
    <property type="evidence" value="ECO:0007669"/>
    <property type="project" value="UniProtKB-KW"/>
</dbReference>
<dbReference type="Pfam" id="PF04932">
    <property type="entry name" value="Wzy_C"/>
    <property type="match status" value="1"/>
</dbReference>
<dbReference type="InterPro" id="IPR051533">
    <property type="entry name" value="WaaL-like"/>
</dbReference>
<evidence type="ECO:0000256" key="2">
    <source>
        <dbReference type="ARBA" id="ARBA00022692"/>
    </source>
</evidence>
<keyword evidence="4 5" id="KW-0472">Membrane</keyword>
<feature type="transmembrane region" description="Helical" evidence="5">
    <location>
        <begin position="354"/>
        <end position="377"/>
    </location>
</feature>
<evidence type="ECO:0000256" key="5">
    <source>
        <dbReference type="SAM" id="Phobius"/>
    </source>
</evidence>
<feature type="transmembrane region" description="Helical" evidence="5">
    <location>
        <begin position="255"/>
        <end position="274"/>
    </location>
</feature>
<evidence type="ECO:0000256" key="3">
    <source>
        <dbReference type="ARBA" id="ARBA00022989"/>
    </source>
</evidence>
<feature type="transmembrane region" description="Helical" evidence="5">
    <location>
        <begin position="383"/>
        <end position="405"/>
    </location>
</feature>
<dbReference type="InterPro" id="IPR007016">
    <property type="entry name" value="O-antigen_ligase-rel_domated"/>
</dbReference>
<feature type="transmembrane region" description="Helical" evidence="5">
    <location>
        <begin position="412"/>
        <end position="431"/>
    </location>
</feature>
<dbReference type="STRING" id="1279009.ADICEAN_02277"/>
<proteinExistence type="predicted"/>
<dbReference type="AlphaFoldDB" id="M7N5R1"/>
<feature type="transmembrane region" description="Helical" evidence="5">
    <location>
        <begin position="218"/>
        <end position="249"/>
    </location>
</feature>
<feature type="transmembrane region" description="Helical" evidence="5">
    <location>
        <begin position="104"/>
        <end position="124"/>
    </location>
</feature>
<dbReference type="GO" id="GO:0016020">
    <property type="term" value="C:membrane"/>
    <property type="evidence" value="ECO:0007669"/>
    <property type="project" value="UniProtKB-SubCell"/>
</dbReference>